<keyword evidence="2" id="KW-1185">Reference proteome</keyword>
<reference evidence="2" key="1">
    <citation type="journal article" date="2023" name="G3 (Bethesda)">
        <title>Genome assembly and association tests identify interacting loci associated with vigor, precocity, and sex in interspecific pistachio rootstocks.</title>
        <authorList>
            <person name="Palmer W."/>
            <person name="Jacygrad E."/>
            <person name="Sagayaradj S."/>
            <person name="Cavanaugh K."/>
            <person name="Han R."/>
            <person name="Bertier L."/>
            <person name="Beede B."/>
            <person name="Kafkas S."/>
            <person name="Golino D."/>
            <person name="Preece J."/>
            <person name="Michelmore R."/>
        </authorList>
    </citation>
    <scope>NUCLEOTIDE SEQUENCE [LARGE SCALE GENOMIC DNA]</scope>
</reference>
<dbReference type="EMBL" id="CM047749">
    <property type="protein sequence ID" value="KAJ0010612.1"/>
    <property type="molecule type" value="Genomic_DNA"/>
</dbReference>
<organism evidence="1 2">
    <name type="scientific">Pistacia integerrima</name>
    <dbReference type="NCBI Taxonomy" id="434235"/>
    <lineage>
        <taxon>Eukaryota</taxon>
        <taxon>Viridiplantae</taxon>
        <taxon>Streptophyta</taxon>
        <taxon>Embryophyta</taxon>
        <taxon>Tracheophyta</taxon>
        <taxon>Spermatophyta</taxon>
        <taxon>Magnoliopsida</taxon>
        <taxon>eudicotyledons</taxon>
        <taxon>Gunneridae</taxon>
        <taxon>Pentapetalae</taxon>
        <taxon>rosids</taxon>
        <taxon>malvids</taxon>
        <taxon>Sapindales</taxon>
        <taxon>Anacardiaceae</taxon>
        <taxon>Pistacia</taxon>
    </lineage>
</organism>
<evidence type="ECO:0000313" key="2">
    <source>
        <dbReference type="Proteomes" id="UP001163603"/>
    </source>
</evidence>
<proteinExistence type="predicted"/>
<dbReference type="Proteomes" id="UP001163603">
    <property type="component" value="Chromosome 14"/>
</dbReference>
<accession>A0ACC0X4Z6</accession>
<comment type="caution">
    <text evidence="1">The sequence shown here is derived from an EMBL/GenBank/DDBJ whole genome shotgun (WGS) entry which is preliminary data.</text>
</comment>
<gene>
    <name evidence="1" type="ORF">Pint_34074</name>
</gene>
<name>A0ACC0X4Z6_9ROSI</name>
<sequence length="52" mass="6054">MARFMDYLNSLINGFVAEVNKKIRNGFSKERSLICWEKRLINCGVSTRPSME</sequence>
<protein>
    <submittedName>
        <fullName evidence="1">Uncharacterized protein</fullName>
    </submittedName>
</protein>
<evidence type="ECO:0000313" key="1">
    <source>
        <dbReference type="EMBL" id="KAJ0010612.1"/>
    </source>
</evidence>